<dbReference type="EMBL" id="LSRQ01000843">
    <property type="protein sequence ID" value="OAY80539.1"/>
    <property type="molecule type" value="Genomic_DNA"/>
</dbReference>
<organism evidence="2 3">
    <name type="scientific">Ananas comosus</name>
    <name type="common">Pineapple</name>
    <name type="synonym">Ananas ananas</name>
    <dbReference type="NCBI Taxonomy" id="4615"/>
    <lineage>
        <taxon>Eukaryota</taxon>
        <taxon>Viridiplantae</taxon>
        <taxon>Streptophyta</taxon>
        <taxon>Embryophyta</taxon>
        <taxon>Tracheophyta</taxon>
        <taxon>Spermatophyta</taxon>
        <taxon>Magnoliopsida</taxon>
        <taxon>Liliopsida</taxon>
        <taxon>Poales</taxon>
        <taxon>Bromeliaceae</taxon>
        <taxon>Bromelioideae</taxon>
        <taxon>Ananas</taxon>
    </lineage>
</organism>
<dbReference type="InterPro" id="IPR050481">
    <property type="entry name" value="UDP-glycosyltransf_plant"/>
</dbReference>
<dbReference type="PANTHER" id="PTHR48048:SF89">
    <property type="entry name" value="GLYCOSYLTRANSFERASE"/>
    <property type="match status" value="1"/>
</dbReference>
<dbReference type="STRING" id="4615.A0A199VU17"/>
<dbReference type="Proteomes" id="UP000092600">
    <property type="component" value="Unassembled WGS sequence"/>
</dbReference>
<dbReference type="AlphaFoldDB" id="A0A199VU17"/>
<name>A0A199VU17_ANACO</name>
<reference evidence="2 3" key="1">
    <citation type="journal article" date="2016" name="DNA Res.">
        <title>The draft genome of MD-2 pineapple using hybrid error correction of long reads.</title>
        <authorList>
            <person name="Redwan R.M."/>
            <person name="Saidin A."/>
            <person name="Kumar S.V."/>
        </authorList>
    </citation>
    <scope>NUCLEOTIDE SEQUENCE [LARGE SCALE GENOMIC DNA]</scope>
    <source>
        <strain evidence="3">cv. MD2</strain>
        <tissue evidence="2">Leaf</tissue>
    </source>
</reference>
<dbReference type="SUPFAM" id="SSF53756">
    <property type="entry name" value="UDP-Glycosyltransferase/glycogen phosphorylase"/>
    <property type="match status" value="1"/>
</dbReference>
<protein>
    <submittedName>
        <fullName evidence="2">Anthocyanidin 5,3-O-glucosyltransferase</fullName>
    </submittedName>
</protein>
<evidence type="ECO:0000313" key="2">
    <source>
        <dbReference type="EMBL" id="OAY80539.1"/>
    </source>
</evidence>
<evidence type="ECO:0000256" key="1">
    <source>
        <dbReference type="ARBA" id="ARBA00022679"/>
    </source>
</evidence>
<sequence length="486" mass="52523">MSTTTTTTTTKPTVVLFPSPGMGHLVSMVELGELLLRTNSLSVTILTLEPPFHTGATATNFVARAAESHPDISFLPLDAPTATTAPSPASSSPHHEALAFDLLRQSVPSLLSALRALSLSSPVRALVLDFFCTDALDAAAALRIPAYFFFTSSASALAAFLHLPFLHSHLPSSFKDMGDTPVAFPGHPDIPASHMPLPMLDRADDAYKGFIRHFERMVSAQGILVNTFEWLEPRALGALRAGLCVPGRPVPPVYCVGPLTRGGKSTGHECLRWLDAQPRGSVVFLCFGSLGVFTAEQLREIATGLERSGHRFLWVVRASEDPHRLFTRPAEPDLGRVLPEGFVERTKERGLVVKTWAPQVEVLRHAATGGFVTHCGWNSVLEGICAGAAMIAWPLYAEQRMNKVVMVEEWGLGLGIEGYDREEGVVGAAEVERKVRMLMEGEEGRRVRERVAAAKDAAAKAVAEGGASREALNELLRTWIAGEVSP</sequence>
<keyword evidence="1 2" id="KW-0808">Transferase</keyword>
<dbReference type="CDD" id="cd03784">
    <property type="entry name" value="GT1_Gtf-like"/>
    <property type="match status" value="1"/>
</dbReference>
<evidence type="ECO:0000313" key="3">
    <source>
        <dbReference type="Proteomes" id="UP000092600"/>
    </source>
</evidence>
<comment type="caution">
    <text evidence="2">The sequence shown here is derived from an EMBL/GenBank/DDBJ whole genome shotgun (WGS) entry which is preliminary data.</text>
</comment>
<dbReference type="PANTHER" id="PTHR48048">
    <property type="entry name" value="GLYCOSYLTRANSFERASE"/>
    <property type="match status" value="1"/>
</dbReference>
<dbReference type="FunFam" id="3.40.50.2000:FF:000020">
    <property type="entry name" value="Glycosyltransferase"/>
    <property type="match status" value="1"/>
</dbReference>
<dbReference type="InterPro" id="IPR002213">
    <property type="entry name" value="UDP_glucos_trans"/>
</dbReference>
<proteinExistence type="predicted"/>
<dbReference type="Pfam" id="PF00201">
    <property type="entry name" value="UDPGT"/>
    <property type="match status" value="1"/>
</dbReference>
<dbReference type="GO" id="GO:0035251">
    <property type="term" value="F:UDP-glucosyltransferase activity"/>
    <property type="evidence" value="ECO:0007669"/>
    <property type="project" value="InterPro"/>
</dbReference>
<gene>
    <name evidence="2" type="ORF">ACMD2_05371</name>
</gene>
<dbReference type="Gene3D" id="3.40.50.2000">
    <property type="entry name" value="Glycogen Phosphorylase B"/>
    <property type="match status" value="2"/>
</dbReference>
<accession>A0A199VU17</accession>